<dbReference type="Gene3D" id="3.40.50.12480">
    <property type="match status" value="1"/>
</dbReference>
<gene>
    <name evidence="1" type="ORF">CBG49_01075</name>
</gene>
<name>A0A1Z4BKJ4_9FLAO</name>
<evidence type="ECO:0000313" key="1">
    <source>
        <dbReference type="EMBL" id="ASF41788.1"/>
    </source>
</evidence>
<reference evidence="2" key="1">
    <citation type="submission" date="2017-06" db="EMBL/GenBank/DDBJ databases">
        <title>Complete genome sequence of Capnocytophaga sp. KCOM 1579 (=ChDC OS43) isolated from a human refractory periapical abscess lesion.</title>
        <authorList>
            <person name="Kook J.-K."/>
            <person name="Park S.-N."/>
            <person name="Lim Y.K."/>
            <person name="Roh H."/>
        </authorList>
    </citation>
    <scope>NUCLEOTIDE SEQUENCE [LARGE SCALE GENOMIC DNA]</scope>
    <source>
        <strain evidence="2">ChDC OS43</strain>
    </source>
</reference>
<dbReference type="EMBL" id="CP022022">
    <property type="protein sequence ID" value="ASF41788.1"/>
    <property type="molecule type" value="Genomic_DNA"/>
</dbReference>
<accession>A0A1Z4BKJ4</accession>
<dbReference type="Pfam" id="PF13306">
    <property type="entry name" value="LRR_5"/>
    <property type="match status" value="1"/>
</dbReference>
<dbReference type="Gene3D" id="3.80.10.10">
    <property type="entry name" value="Ribonuclease Inhibitor"/>
    <property type="match status" value="1"/>
</dbReference>
<evidence type="ECO:0008006" key="3">
    <source>
        <dbReference type="Google" id="ProtNLM"/>
    </source>
</evidence>
<dbReference type="AlphaFoldDB" id="A0A1Z4BKJ4"/>
<protein>
    <recommendedName>
        <fullName evidence="3">Cell surface protein</fullName>
    </recommendedName>
</protein>
<dbReference type="KEGG" id="capn:CBG49_01075"/>
<dbReference type="InterPro" id="IPR032675">
    <property type="entry name" value="LRR_dom_sf"/>
</dbReference>
<dbReference type="PANTHER" id="PTHR45661:SF3">
    <property type="entry name" value="IG-LIKE DOMAIN-CONTAINING PROTEIN"/>
    <property type="match status" value="1"/>
</dbReference>
<keyword evidence="2" id="KW-1185">Reference proteome</keyword>
<evidence type="ECO:0000313" key="2">
    <source>
        <dbReference type="Proteomes" id="UP000197007"/>
    </source>
</evidence>
<proteinExistence type="predicted"/>
<dbReference type="Proteomes" id="UP000197007">
    <property type="component" value="Chromosome"/>
</dbReference>
<dbReference type="RefSeq" id="WP_088593006.1">
    <property type="nucleotide sequence ID" value="NZ_CP022022.1"/>
</dbReference>
<sequence length="254" mass="28044">MRNILLFLSVFALFACKKDKGNDEEVVTIPASDYELSADGLTLVKWKNENTAVLNMQADAVLRKVKVIGNAAFYQHKTLGSITLPEGLTDIDNIAFYKTKLRSVVIPKGVQVIGVNAFAETSLTSVQFSEGLITIGDEAFSECQIPVLNFPESLQAIGRNAFKSNKVIASVTIPKNVQNIANAAFVSCEKLSSVTFKGQNPPRILIIFGSEFNYVKQVYEPIVKGRIFVPKGRLEVYKKAEGFKPYINIISEEE</sequence>
<dbReference type="PANTHER" id="PTHR45661">
    <property type="entry name" value="SURFACE ANTIGEN"/>
    <property type="match status" value="1"/>
</dbReference>
<dbReference type="PROSITE" id="PS51257">
    <property type="entry name" value="PROKAR_LIPOPROTEIN"/>
    <property type="match status" value="1"/>
</dbReference>
<organism evidence="1 2">
    <name type="scientific">Capnocytophaga endodontalis</name>
    <dbReference type="NCBI Taxonomy" id="2708117"/>
    <lineage>
        <taxon>Bacteria</taxon>
        <taxon>Pseudomonadati</taxon>
        <taxon>Bacteroidota</taxon>
        <taxon>Flavobacteriia</taxon>
        <taxon>Flavobacteriales</taxon>
        <taxon>Flavobacteriaceae</taxon>
        <taxon>Capnocytophaga</taxon>
    </lineage>
</organism>
<dbReference type="InterPro" id="IPR026906">
    <property type="entry name" value="LRR_5"/>
</dbReference>
<dbReference type="InterPro" id="IPR053139">
    <property type="entry name" value="Surface_bspA-like"/>
</dbReference>